<keyword evidence="1" id="KW-0812">Transmembrane</keyword>
<sequence length="97" mass="10116">MFFTLTAAIGGSLTAGVFLIDDGAAAAVLAALTVGLASAALAASLVVRLDRRVRMRRLDAGPERAADDVPRLARRRLAGSYPPYHPRPGAARFASVL</sequence>
<dbReference type="EMBL" id="VDDA01000004">
    <property type="protein sequence ID" value="TNC13342.1"/>
    <property type="molecule type" value="Genomic_DNA"/>
</dbReference>
<keyword evidence="1" id="KW-1133">Transmembrane helix</keyword>
<reference evidence="2 3" key="1">
    <citation type="submission" date="2019-06" db="EMBL/GenBank/DDBJ databases">
        <title>Genome of Methylobacterium sp. 17Sr1-39.</title>
        <authorList>
            <person name="Seo T."/>
        </authorList>
    </citation>
    <scope>NUCLEOTIDE SEQUENCE [LARGE SCALE GENOMIC DNA]</scope>
    <source>
        <strain evidence="2 3">17Sr1-39</strain>
    </source>
</reference>
<evidence type="ECO:0000256" key="1">
    <source>
        <dbReference type="SAM" id="Phobius"/>
    </source>
</evidence>
<proteinExistence type="predicted"/>
<accession>A0A5C4LLH6</accession>
<evidence type="ECO:0000313" key="2">
    <source>
        <dbReference type="EMBL" id="TNC13342.1"/>
    </source>
</evidence>
<dbReference type="AlphaFoldDB" id="A0A5C4LLH6"/>
<name>A0A5C4LLH6_9HYPH</name>
<dbReference type="Proteomes" id="UP000305267">
    <property type="component" value="Unassembled WGS sequence"/>
</dbReference>
<evidence type="ECO:0000313" key="3">
    <source>
        <dbReference type="Proteomes" id="UP000305267"/>
    </source>
</evidence>
<dbReference type="OrthoDB" id="10005443at2"/>
<keyword evidence="1" id="KW-0472">Membrane</keyword>
<protein>
    <submittedName>
        <fullName evidence="2">Uncharacterized protein</fullName>
    </submittedName>
</protein>
<comment type="caution">
    <text evidence="2">The sequence shown here is derived from an EMBL/GenBank/DDBJ whole genome shotgun (WGS) entry which is preliminary data.</text>
</comment>
<keyword evidence="3" id="KW-1185">Reference proteome</keyword>
<gene>
    <name evidence="2" type="ORF">FF100_11030</name>
</gene>
<organism evidence="2 3">
    <name type="scientific">Methylobacterium terricola</name>
    <dbReference type="NCBI Taxonomy" id="2583531"/>
    <lineage>
        <taxon>Bacteria</taxon>
        <taxon>Pseudomonadati</taxon>
        <taxon>Pseudomonadota</taxon>
        <taxon>Alphaproteobacteria</taxon>
        <taxon>Hyphomicrobiales</taxon>
        <taxon>Methylobacteriaceae</taxon>
        <taxon>Methylobacterium</taxon>
    </lineage>
</organism>
<dbReference type="RefSeq" id="WP_139035780.1">
    <property type="nucleotide sequence ID" value="NZ_VDDA01000004.1"/>
</dbReference>
<feature type="transmembrane region" description="Helical" evidence="1">
    <location>
        <begin position="24"/>
        <end position="47"/>
    </location>
</feature>